<sequence length="72" mass="8489">MRQWKYCKQKLTSKSKWVLQSDSSKSGHLEQPYEAWNRICKNAGIKNFRIHDLRRTFASCMGMQAQVRGQLV</sequence>
<proteinExistence type="predicted"/>
<accession>A0A2R8F0W0</accession>
<dbReference type="GO" id="GO:0015074">
    <property type="term" value="P:DNA integration"/>
    <property type="evidence" value="ECO:0007669"/>
    <property type="project" value="InterPro"/>
</dbReference>
<name>A0A2R8F0W0_ORITS</name>
<dbReference type="GO" id="GO:0003677">
    <property type="term" value="F:DNA binding"/>
    <property type="evidence" value="ECO:0007669"/>
    <property type="project" value="InterPro"/>
</dbReference>
<dbReference type="InterPro" id="IPR013762">
    <property type="entry name" value="Integrase-like_cat_sf"/>
</dbReference>
<protein>
    <submittedName>
        <fullName evidence="2">Integrase</fullName>
    </submittedName>
</protein>
<dbReference type="EMBL" id="OOHR01000012">
    <property type="protein sequence ID" value="SPM45470.1"/>
    <property type="molecule type" value="Genomic_DNA"/>
</dbReference>
<evidence type="ECO:0000313" key="4">
    <source>
        <dbReference type="Proteomes" id="UP000244889"/>
    </source>
</evidence>
<dbReference type="AlphaFoldDB" id="A0A2R8F0W0"/>
<reference evidence="2" key="2">
    <citation type="submission" date="2018-03" db="EMBL/GenBank/DDBJ databases">
        <authorList>
            <person name="Keele B.F."/>
        </authorList>
    </citation>
    <scope>NUCLEOTIDE SEQUENCE [LARGE SCALE GENOMIC DNA]</scope>
    <source>
        <strain evidence="2">FPW1038</strain>
    </source>
</reference>
<evidence type="ECO:0000313" key="2">
    <source>
        <dbReference type="EMBL" id="SPM44813.1"/>
    </source>
</evidence>
<dbReference type="GO" id="GO:0006310">
    <property type="term" value="P:DNA recombination"/>
    <property type="evidence" value="ECO:0007669"/>
    <property type="project" value="UniProtKB-KW"/>
</dbReference>
<dbReference type="Gene3D" id="1.10.443.10">
    <property type="entry name" value="Intergrase catalytic core"/>
    <property type="match status" value="1"/>
</dbReference>
<dbReference type="Proteomes" id="UP000244889">
    <property type="component" value="Unassembled WGS sequence"/>
</dbReference>
<dbReference type="EMBL" id="OOHR01000007">
    <property type="protein sequence ID" value="SPM44813.1"/>
    <property type="molecule type" value="Genomic_DNA"/>
</dbReference>
<gene>
    <name evidence="3" type="ORF">FPW1038_00326</name>
    <name evidence="2" type="ORF">FPW1038_01362</name>
</gene>
<evidence type="ECO:0000256" key="1">
    <source>
        <dbReference type="ARBA" id="ARBA00023172"/>
    </source>
</evidence>
<dbReference type="RefSeq" id="WP_258230987.1">
    <property type="nucleotide sequence ID" value="NZ_OOHR01000007.1"/>
</dbReference>
<evidence type="ECO:0000313" key="3">
    <source>
        <dbReference type="EMBL" id="SPM45470.1"/>
    </source>
</evidence>
<reference evidence="4" key="1">
    <citation type="submission" date="2018-03" db="EMBL/GenBank/DDBJ databases">
        <authorList>
            <person name="Batty M. E."/>
            <person name="Batty M E."/>
        </authorList>
    </citation>
    <scope>NUCLEOTIDE SEQUENCE [LARGE SCALE GENOMIC DNA]</scope>
</reference>
<organism evidence="2 4">
    <name type="scientific">Orientia tsutsugamushi</name>
    <name type="common">Rickettsia tsutsugamushi</name>
    <dbReference type="NCBI Taxonomy" id="784"/>
    <lineage>
        <taxon>Bacteria</taxon>
        <taxon>Pseudomonadati</taxon>
        <taxon>Pseudomonadota</taxon>
        <taxon>Alphaproteobacteria</taxon>
        <taxon>Rickettsiales</taxon>
        <taxon>Rickettsiaceae</taxon>
        <taxon>Rickettsieae</taxon>
        <taxon>Orientia</taxon>
    </lineage>
</organism>
<dbReference type="InterPro" id="IPR011010">
    <property type="entry name" value="DNA_brk_join_enz"/>
</dbReference>
<dbReference type="SUPFAM" id="SSF56349">
    <property type="entry name" value="DNA breaking-rejoining enzymes"/>
    <property type="match status" value="1"/>
</dbReference>
<keyword evidence="1" id="KW-0233">DNA recombination</keyword>